<reference evidence="11" key="1">
    <citation type="submission" date="2015-10" db="EMBL/GenBank/DDBJ databases">
        <title>EvidentialGene: Evidence-directed Construction of Complete mRNA Transcriptomes without Genomes.</title>
        <authorList>
            <person name="Gilbert D.G."/>
        </authorList>
    </citation>
    <scope>NUCLEOTIDE SEQUENCE</scope>
</reference>
<proteinExistence type="inferred from homology"/>
<dbReference type="GO" id="GO:0004168">
    <property type="term" value="F:dolichol kinase activity"/>
    <property type="evidence" value="ECO:0007669"/>
    <property type="project" value="UniProtKB-EC"/>
</dbReference>
<evidence type="ECO:0000256" key="4">
    <source>
        <dbReference type="ARBA" id="ARBA00022679"/>
    </source>
</evidence>
<evidence type="ECO:0000313" key="13">
    <source>
        <dbReference type="Proteomes" id="UP000076858"/>
    </source>
</evidence>
<dbReference type="STRING" id="35525.A0A0P6GZS7"/>
<keyword evidence="6 11" id="KW-0418">Kinase</keyword>
<organism evidence="11">
    <name type="scientific">Daphnia magna</name>
    <dbReference type="NCBI Taxonomy" id="35525"/>
    <lineage>
        <taxon>Eukaryota</taxon>
        <taxon>Metazoa</taxon>
        <taxon>Ecdysozoa</taxon>
        <taxon>Arthropoda</taxon>
        <taxon>Crustacea</taxon>
        <taxon>Branchiopoda</taxon>
        <taxon>Diplostraca</taxon>
        <taxon>Cladocera</taxon>
        <taxon>Anomopoda</taxon>
        <taxon>Daphniidae</taxon>
        <taxon>Daphnia</taxon>
    </lineage>
</organism>
<name>A0A0P6GZS7_9CRUS</name>
<keyword evidence="9 10" id="KW-0472">Membrane</keyword>
<comment type="similarity">
    <text evidence="2">Belongs to the polyprenol kinase family.</text>
</comment>
<evidence type="ECO:0000256" key="3">
    <source>
        <dbReference type="ARBA" id="ARBA00012132"/>
    </source>
</evidence>
<accession>A0A0P6GZS7</accession>
<feature type="transmembrane region" description="Helical" evidence="10">
    <location>
        <begin position="276"/>
        <end position="294"/>
    </location>
</feature>
<dbReference type="OrthoDB" id="377083at2759"/>
<feature type="transmembrane region" description="Helical" evidence="10">
    <location>
        <begin position="97"/>
        <end position="117"/>
    </location>
</feature>
<dbReference type="InterPro" id="IPR032974">
    <property type="entry name" value="Polypren_kinase"/>
</dbReference>
<keyword evidence="4" id="KW-0808">Transferase</keyword>
<dbReference type="AlphaFoldDB" id="A0A0P6GZS7"/>
<feature type="transmembrane region" description="Helical" evidence="10">
    <location>
        <begin position="180"/>
        <end position="199"/>
    </location>
</feature>
<keyword evidence="5 10" id="KW-0812">Transmembrane</keyword>
<evidence type="ECO:0000313" key="12">
    <source>
        <dbReference type="EMBL" id="KZS08812.1"/>
    </source>
</evidence>
<sequence>MALTQTYTLHKNNPTCTPVHYKVHHKEVKILITLLALQSSFETIMELFSRIENPASYKINEVMRLRPGAKAGLWCALILPFAMILSCLKYQELVSRSYVLTTTSAVVSSTYLFMNLYGTRPILAHATVIAVATYGCLVAGFDLITVIYWTSLFIIINMPSYLLLCKLLDRFPYSFSIGEAMLVVQGTSLFVFVTISNCLLNSNNFSTAFCQIFLFASGIFLLGTDMIPQFQQLLPFSLLFLTMMGTLTLPVLYLVLKKNPIIWFLIDFIFLKSTRVYLILYWFACTLLALIIAWRFGSGSSVKLTVLRKYFHGVIIAVFLPGIFFDVELLFVASVLILAAFLLLEASRLYNLDYVADILNKNMIGFLDEKDQGTLILTHIYLLIGCSLPIWIFPLKSATDSTDNLLLCSGIISLGIGDTAASIGGTLWGKTKLPGSSKSIEGTICSIIAEVLFILALFNFGMFGVSSHLPWFSFIVSTVVTSLVEACTSQVDNLVLPLVMYIVLII</sequence>
<dbReference type="EMBL" id="LRGB01002189">
    <property type="protein sequence ID" value="KZS08812.1"/>
    <property type="molecule type" value="Genomic_DNA"/>
</dbReference>
<keyword evidence="7" id="KW-0256">Endoplasmic reticulum</keyword>
<evidence type="ECO:0000256" key="10">
    <source>
        <dbReference type="SAM" id="Phobius"/>
    </source>
</evidence>
<evidence type="ECO:0000256" key="6">
    <source>
        <dbReference type="ARBA" id="ARBA00022777"/>
    </source>
</evidence>
<feature type="transmembrane region" description="Helical" evidence="10">
    <location>
        <begin position="205"/>
        <end position="224"/>
    </location>
</feature>
<comment type="subcellular location">
    <subcellularLocation>
        <location evidence="1">Endoplasmic reticulum membrane</location>
        <topology evidence="1">Multi-pass membrane protein</topology>
    </subcellularLocation>
</comment>
<dbReference type="Proteomes" id="UP000076858">
    <property type="component" value="Unassembled WGS sequence"/>
</dbReference>
<evidence type="ECO:0000256" key="9">
    <source>
        <dbReference type="ARBA" id="ARBA00023136"/>
    </source>
</evidence>
<dbReference type="EMBL" id="GDIQ01026265">
    <property type="protein sequence ID" value="JAN68472.1"/>
    <property type="molecule type" value="Transcribed_RNA"/>
</dbReference>
<dbReference type="GO" id="GO:0005789">
    <property type="term" value="C:endoplasmic reticulum membrane"/>
    <property type="evidence" value="ECO:0007669"/>
    <property type="project" value="UniProtKB-SubCell"/>
</dbReference>
<evidence type="ECO:0000256" key="7">
    <source>
        <dbReference type="ARBA" id="ARBA00022824"/>
    </source>
</evidence>
<feature type="transmembrane region" description="Helical" evidence="10">
    <location>
        <begin position="306"/>
        <end position="324"/>
    </location>
</feature>
<evidence type="ECO:0000256" key="2">
    <source>
        <dbReference type="ARBA" id="ARBA00010794"/>
    </source>
</evidence>
<feature type="transmembrane region" description="Helical" evidence="10">
    <location>
        <begin position="236"/>
        <end position="256"/>
    </location>
</feature>
<evidence type="ECO:0000256" key="5">
    <source>
        <dbReference type="ARBA" id="ARBA00022692"/>
    </source>
</evidence>
<dbReference type="GO" id="GO:0043048">
    <property type="term" value="P:dolichyl monophosphate biosynthetic process"/>
    <property type="evidence" value="ECO:0007669"/>
    <property type="project" value="TreeGrafter"/>
</dbReference>
<dbReference type="PANTHER" id="PTHR13205:SF15">
    <property type="entry name" value="DOLICHOL KINASE"/>
    <property type="match status" value="1"/>
</dbReference>
<keyword evidence="13" id="KW-1185">Reference proteome</keyword>
<keyword evidence="8 10" id="KW-1133">Transmembrane helix</keyword>
<gene>
    <name evidence="12" type="ORF">APZ42_027115</name>
</gene>
<dbReference type="EC" id="2.7.1.108" evidence="3"/>
<evidence type="ECO:0000256" key="1">
    <source>
        <dbReference type="ARBA" id="ARBA00004477"/>
    </source>
</evidence>
<evidence type="ECO:0000313" key="11">
    <source>
        <dbReference type="EMBL" id="JAN68472.1"/>
    </source>
</evidence>
<evidence type="ECO:0000256" key="8">
    <source>
        <dbReference type="ARBA" id="ARBA00022989"/>
    </source>
</evidence>
<reference evidence="12 13" key="2">
    <citation type="submission" date="2016-03" db="EMBL/GenBank/DDBJ databases">
        <title>EvidentialGene: Evidence-directed Construction of Genes on Genomes.</title>
        <authorList>
            <person name="Gilbert D.G."/>
            <person name="Choi J.-H."/>
            <person name="Mockaitis K."/>
            <person name="Colbourne J."/>
            <person name="Pfrender M."/>
        </authorList>
    </citation>
    <scope>NUCLEOTIDE SEQUENCE [LARGE SCALE GENOMIC DNA]</scope>
    <source>
        <strain evidence="12 13">Xinb3</strain>
        <tissue evidence="12">Complete organism</tissue>
    </source>
</reference>
<dbReference type="PANTHER" id="PTHR13205">
    <property type="entry name" value="TRANSMEMBRANE PROTEIN 15-RELATED"/>
    <property type="match status" value="1"/>
</dbReference>
<feature type="transmembrane region" description="Helical" evidence="10">
    <location>
        <begin position="71"/>
        <end position="91"/>
    </location>
</feature>
<feature type="transmembrane region" description="Helical" evidence="10">
    <location>
        <begin position="373"/>
        <end position="392"/>
    </location>
</feature>
<protein>
    <recommendedName>
        <fullName evidence="3">dolichol kinase</fullName>
        <ecNumber evidence="3">2.7.1.108</ecNumber>
    </recommendedName>
</protein>
<feature type="transmembrane region" description="Helical" evidence="10">
    <location>
        <begin position="440"/>
        <end position="465"/>
    </location>
</feature>
<feature type="transmembrane region" description="Helical" evidence="10">
    <location>
        <begin position="404"/>
        <end position="428"/>
    </location>
</feature>